<reference evidence="3 4" key="1">
    <citation type="submission" date="2015-11" db="EMBL/GenBank/DDBJ databases">
        <title>Expanding the genomic diversity of Burkholderia species for the development of highly accurate diagnostics.</title>
        <authorList>
            <person name="Sahl J."/>
            <person name="Keim P."/>
            <person name="Wagner D."/>
        </authorList>
    </citation>
    <scope>NUCLEOTIDE SEQUENCE [LARGE SCALE GENOMIC DNA]</scope>
    <source>
        <strain evidence="3 4">MSMB1301WGS</strain>
    </source>
</reference>
<dbReference type="AlphaFoldDB" id="A0A106DPG2"/>
<dbReference type="Proteomes" id="UP000062317">
    <property type="component" value="Unassembled WGS sequence"/>
</dbReference>
<proteinExistence type="predicted"/>
<dbReference type="EMBL" id="LPEQ01000026">
    <property type="protein sequence ID" value="KVV55409.1"/>
    <property type="molecule type" value="Genomic_DNA"/>
</dbReference>
<keyword evidence="2" id="KW-0812">Transmembrane</keyword>
<keyword evidence="4" id="KW-1185">Reference proteome</keyword>
<feature type="compositionally biased region" description="Basic and acidic residues" evidence="1">
    <location>
        <begin position="1"/>
        <end position="15"/>
    </location>
</feature>
<comment type="caution">
    <text evidence="3">The sequence shown here is derived from an EMBL/GenBank/DDBJ whole genome shotgun (WGS) entry which is preliminary data.</text>
</comment>
<name>A0A106DPG2_9BURK</name>
<protein>
    <submittedName>
        <fullName evidence="3">Uncharacterized protein</fullName>
    </submittedName>
</protein>
<gene>
    <name evidence="3" type="ORF">WT27_25805</name>
</gene>
<feature type="region of interest" description="Disordered" evidence="1">
    <location>
        <begin position="1"/>
        <end position="31"/>
    </location>
</feature>
<feature type="transmembrane region" description="Helical" evidence="2">
    <location>
        <begin position="45"/>
        <end position="66"/>
    </location>
</feature>
<keyword evidence="2" id="KW-0472">Membrane</keyword>
<accession>A0A106DPG2</accession>
<sequence>MKERRWPRRDARSTGRENGAGYGSVREKGGDDTEPTNIFSLMIKVYRMSPALLVLHLSGVVIAWFAPDDALTRWSFLKVAVAYAGEIFPLIPGAVKKSKFPDVTALYFFLMLVAIPMRLSVAIRFCYSYRSRIESGYSKISFARKIYAIFVVLMFMCMGFHSILADGYFYEWNFVAISRSRMWLGLIGPLFAGGAEVIAIAAGVVAIFIAVRRAFNCKGE</sequence>
<organism evidence="3 4">
    <name type="scientific">Burkholderia territorii</name>
    <dbReference type="NCBI Taxonomy" id="1503055"/>
    <lineage>
        <taxon>Bacteria</taxon>
        <taxon>Pseudomonadati</taxon>
        <taxon>Pseudomonadota</taxon>
        <taxon>Betaproteobacteria</taxon>
        <taxon>Burkholderiales</taxon>
        <taxon>Burkholderiaceae</taxon>
        <taxon>Burkholderia</taxon>
        <taxon>Burkholderia cepacia complex</taxon>
    </lineage>
</organism>
<evidence type="ECO:0000256" key="2">
    <source>
        <dbReference type="SAM" id="Phobius"/>
    </source>
</evidence>
<evidence type="ECO:0000313" key="4">
    <source>
        <dbReference type="Proteomes" id="UP000062317"/>
    </source>
</evidence>
<feature type="transmembrane region" description="Helical" evidence="2">
    <location>
        <begin position="182"/>
        <end position="211"/>
    </location>
</feature>
<keyword evidence="2" id="KW-1133">Transmembrane helix</keyword>
<feature type="transmembrane region" description="Helical" evidence="2">
    <location>
        <begin position="147"/>
        <end position="170"/>
    </location>
</feature>
<feature type="transmembrane region" description="Helical" evidence="2">
    <location>
        <begin position="105"/>
        <end position="127"/>
    </location>
</feature>
<evidence type="ECO:0000313" key="3">
    <source>
        <dbReference type="EMBL" id="KVV55409.1"/>
    </source>
</evidence>
<evidence type="ECO:0000256" key="1">
    <source>
        <dbReference type="SAM" id="MobiDB-lite"/>
    </source>
</evidence>